<name>A0AAE6YDM5_STRAT</name>
<evidence type="ECO:0000313" key="1">
    <source>
        <dbReference type="EMBL" id="OOQ47305.1"/>
    </source>
</evidence>
<dbReference type="EMBL" id="CP050692">
    <property type="protein sequence ID" value="QIT47626.1"/>
    <property type="molecule type" value="Genomic_DNA"/>
</dbReference>
<protein>
    <recommendedName>
        <fullName evidence="5">Terminase large subunit gp17-like C-terminal domain-containing protein</fullName>
    </recommendedName>
</protein>
<dbReference type="Proteomes" id="UP000190306">
    <property type="component" value="Chromosome"/>
</dbReference>
<reference evidence="1 3" key="1">
    <citation type="submission" date="2015-07" db="EMBL/GenBank/DDBJ databases">
        <title>Draft Genome Sequence of Streptomyces antibioticus, IMRU 3720 reveals insights in the evolution of actinomycin biosynthetic gene clusters in Streptomyces.</title>
        <authorList>
            <person name="Crnovcic I."/>
            <person name="Ruckert C."/>
            <person name="Kalinowksi J."/>
            <person name="Keller U."/>
        </authorList>
    </citation>
    <scope>NUCLEOTIDE SEQUENCE [LARGE SCALE GENOMIC DNA]</scope>
    <source>
        <strain evidence="1 3">DSM 41481</strain>
    </source>
</reference>
<sequence length="526" mass="58625">MTTAVGRTRITDPYDPAANAETFDFPAWVGGIDARLLDGTPEYRDARIEATKYDPLLFAVLYCLHHLRSPEGDITFADAHLKWVRLARHWAIPPRAPMEQRDAFLAPRDTGKSTWMLFILPLWAAAHGHVKFAAVFADSGPQAELHLATFRKEVDGNTALRRDFPELCTAGRRPSGSAESDAKHMVIRANGFIFAAKGIDASSLGMKVGQLRPDLLLLDDVEPDESSYSAYLAGKRLKTVTDAILPLNIYARVVLSGTVTLPGSVTHQLVKWGKGERGEMNAWVGEQQFRVHHHLPIIRDDHGSERSMWPAKWPLAYLKKIEHTRSYRKNYLNDPMAADGAYWSESDFTYGTFPTARTYLSVDGAVTTKKTSDFTGLSVVSWAPASDAQPARCLVKFAQAVKLKGKPLRARILQILESFPEIGAILVESNQGGDLWLEVLHDLPVKVVTFSNSEKKETRAERLLNLYQLIPTRVMHAEPLPALEEQMVAFPKAPNDDLVDTVGNAVLRFLKPPMRKKLSTRSVSPR</sequence>
<proteinExistence type="predicted"/>
<organism evidence="2 4">
    <name type="scientific">Streptomyces antibioticus</name>
    <dbReference type="NCBI Taxonomy" id="1890"/>
    <lineage>
        <taxon>Bacteria</taxon>
        <taxon>Bacillati</taxon>
        <taxon>Actinomycetota</taxon>
        <taxon>Actinomycetes</taxon>
        <taxon>Kitasatosporales</taxon>
        <taxon>Streptomycetaceae</taxon>
        <taxon>Streptomyces</taxon>
    </lineage>
</organism>
<gene>
    <name evidence="1" type="ORF">AFM16_31690</name>
    <name evidence="2" type="ORF">HCX60_32240</name>
</gene>
<evidence type="ECO:0000313" key="3">
    <source>
        <dbReference type="Proteomes" id="UP000190306"/>
    </source>
</evidence>
<dbReference type="AlphaFoldDB" id="A0AAE6YDM5"/>
<dbReference type="RefSeq" id="WP_078635983.1">
    <property type="nucleotide sequence ID" value="NZ_CM007717.1"/>
</dbReference>
<accession>A0AAE6YDM5</accession>
<reference evidence="2 4" key="2">
    <citation type="submission" date="2020-03" db="EMBL/GenBank/DDBJ databases">
        <title>Is there a link between lipid content and antibiotic production in Streptomyces?</title>
        <authorList>
            <person name="David M."/>
            <person name="Lejeune C."/>
            <person name="Abreu S."/>
            <person name="Thibessard A."/>
            <person name="Leblond P."/>
            <person name="Chaminade P."/>
            <person name="Virolle M.-J."/>
        </authorList>
    </citation>
    <scope>NUCLEOTIDE SEQUENCE [LARGE SCALE GENOMIC DNA]</scope>
    <source>
        <strain evidence="2 4">DSM 41481</strain>
    </source>
</reference>
<evidence type="ECO:0000313" key="4">
    <source>
        <dbReference type="Proteomes" id="UP000502504"/>
    </source>
</evidence>
<evidence type="ECO:0008006" key="5">
    <source>
        <dbReference type="Google" id="ProtNLM"/>
    </source>
</evidence>
<dbReference type="Proteomes" id="UP000502504">
    <property type="component" value="Chromosome"/>
</dbReference>
<evidence type="ECO:0000313" key="2">
    <source>
        <dbReference type="EMBL" id="QIT47626.1"/>
    </source>
</evidence>
<dbReference type="EMBL" id="LHQL01000014">
    <property type="protein sequence ID" value="OOQ47305.1"/>
    <property type="molecule type" value="Genomic_DNA"/>
</dbReference>
<keyword evidence="3" id="KW-1185">Reference proteome</keyword>